<evidence type="ECO:0000256" key="10">
    <source>
        <dbReference type="ARBA" id="ARBA00049494"/>
    </source>
</evidence>
<keyword evidence="9" id="KW-0067">ATP-binding</keyword>
<keyword evidence="8" id="KW-0274">FAD</keyword>
<protein>
    <recommendedName>
        <fullName evidence="2">FAD synthase</fullName>
        <ecNumber evidence="2">2.7.7.2</ecNumber>
    </recommendedName>
</protein>
<evidence type="ECO:0000256" key="5">
    <source>
        <dbReference type="ARBA" id="ARBA00022679"/>
    </source>
</evidence>
<dbReference type="EMBL" id="JAPCID010000083">
    <property type="protein sequence ID" value="MDA0142326.1"/>
    <property type="molecule type" value="Genomic_DNA"/>
</dbReference>
<dbReference type="Gene3D" id="3.40.50.620">
    <property type="entry name" value="HUPs"/>
    <property type="match status" value="1"/>
</dbReference>
<evidence type="ECO:0000313" key="13">
    <source>
        <dbReference type="Proteomes" id="UP001147700"/>
    </source>
</evidence>
<dbReference type="InterPro" id="IPR015864">
    <property type="entry name" value="FAD_synthase"/>
</dbReference>
<keyword evidence="4" id="KW-0288">FMN</keyword>
<evidence type="ECO:0000256" key="6">
    <source>
        <dbReference type="ARBA" id="ARBA00022695"/>
    </source>
</evidence>
<reference evidence="12" key="1">
    <citation type="submission" date="2022-10" db="EMBL/GenBank/DDBJ databases">
        <title>The WGS of Solirubrobacter sp. CPCC 204708.</title>
        <authorList>
            <person name="Jiang Z."/>
        </authorList>
    </citation>
    <scope>NUCLEOTIDE SEQUENCE</scope>
    <source>
        <strain evidence="12">CPCC 204708</strain>
    </source>
</reference>
<evidence type="ECO:0000256" key="1">
    <source>
        <dbReference type="ARBA" id="ARBA00004726"/>
    </source>
</evidence>
<sequence>MLYPTLSQRGGRLAAPAAAPANPLTALFAAHRAPCVVTAGTFDGVHCGHRALVAQAAREARARGVRLTAVTFTPRPDAVRRPPGLPDLCSLHERVTRLKRAGADDVVVVPFSRALMGMSAADFVAHLTKDLGMQALCVGEDFALGRGREGDVPALRALGVDVVTVPLVREAGHEKISSSVLRARLAVAHAA</sequence>
<evidence type="ECO:0000256" key="9">
    <source>
        <dbReference type="ARBA" id="ARBA00022840"/>
    </source>
</evidence>
<dbReference type="Pfam" id="PF06574">
    <property type="entry name" value="FAD_syn"/>
    <property type="match status" value="1"/>
</dbReference>
<proteinExistence type="predicted"/>
<keyword evidence="5" id="KW-0808">Transferase</keyword>
<evidence type="ECO:0000256" key="7">
    <source>
        <dbReference type="ARBA" id="ARBA00022741"/>
    </source>
</evidence>
<evidence type="ECO:0000256" key="4">
    <source>
        <dbReference type="ARBA" id="ARBA00022643"/>
    </source>
</evidence>
<evidence type="ECO:0000259" key="11">
    <source>
        <dbReference type="Pfam" id="PF06574"/>
    </source>
</evidence>
<comment type="caution">
    <text evidence="12">The sequence shown here is derived from an EMBL/GenBank/DDBJ whole genome shotgun (WGS) entry which is preliminary data.</text>
</comment>
<evidence type="ECO:0000256" key="2">
    <source>
        <dbReference type="ARBA" id="ARBA00012393"/>
    </source>
</evidence>
<feature type="domain" description="FAD synthetase" evidence="11">
    <location>
        <begin position="31"/>
        <end position="179"/>
    </location>
</feature>
<accession>A0ABT4RVP6</accession>
<dbReference type="SUPFAM" id="SSF52374">
    <property type="entry name" value="Nucleotidylyl transferase"/>
    <property type="match status" value="1"/>
</dbReference>
<keyword evidence="7" id="KW-0547">Nucleotide-binding</keyword>
<dbReference type="EC" id="2.7.7.2" evidence="2"/>
<dbReference type="RefSeq" id="WP_202953564.1">
    <property type="nucleotide sequence ID" value="NZ_JAPCID010000083.1"/>
</dbReference>
<evidence type="ECO:0000313" key="12">
    <source>
        <dbReference type="EMBL" id="MDA0142326.1"/>
    </source>
</evidence>
<keyword evidence="6" id="KW-0548">Nucleotidyltransferase</keyword>
<dbReference type="InterPro" id="IPR014729">
    <property type="entry name" value="Rossmann-like_a/b/a_fold"/>
</dbReference>
<comment type="pathway">
    <text evidence="1">Cofactor biosynthesis; FAD biosynthesis; FAD from FMN: step 1/1.</text>
</comment>
<evidence type="ECO:0000256" key="3">
    <source>
        <dbReference type="ARBA" id="ARBA00022630"/>
    </source>
</evidence>
<keyword evidence="13" id="KW-1185">Reference proteome</keyword>
<keyword evidence="3" id="KW-0285">Flavoprotein</keyword>
<organism evidence="12 13">
    <name type="scientific">Solirubrobacter deserti</name>
    <dbReference type="NCBI Taxonomy" id="2282478"/>
    <lineage>
        <taxon>Bacteria</taxon>
        <taxon>Bacillati</taxon>
        <taxon>Actinomycetota</taxon>
        <taxon>Thermoleophilia</taxon>
        <taxon>Solirubrobacterales</taxon>
        <taxon>Solirubrobacteraceae</taxon>
        <taxon>Solirubrobacter</taxon>
    </lineage>
</organism>
<gene>
    <name evidence="12" type="ORF">OJ962_32885</name>
</gene>
<dbReference type="Proteomes" id="UP001147700">
    <property type="component" value="Unassembled WGS sequence"/>
</dbReference>
<comment type="catalytic activity">
    <reaction evidence="10">
        <text>FMN + ATP + H(+) = FAD + diphosphate</text>
        <dbReference type="Rhea" id="RHEA:17237"/>
        <dbReference type="ChEBI" id="CHEBI:15378"/>
        <dbReference type="ChEBI" id="CHEBI:30616"/>
        <dbReference type="ChEBI" id="CHEBI:33019"/>
        <dbReference type="ChEBI" id="CHEBI:57692"/>
        <dbReference type="ChEBI" id="CHEBI:58210"/>
        <dbReference type="EC" id="2.7.7.2"/>
    </reaction>
</comment>
<evidence type="ECO:0000256" key="8">
    <source>
        <dbReference type="ARBA" id="ARBA00022827"/>
    </source>
</evidence>
<name>A0ABT4RVP6_9ACTN</name>